<sequence>MARLFESLPEHIEAAVEVRDAWRRRVAAETAGLEFLVQDLSRWAPGAVLRVAFLDGDTEAHARIEEATRQITDACGIALDFGRDPATGAYRRWATTDTEYAAEIRVSFDQGGYWSLVGTDSTDATLADANSPIGGAPYQRSLNLSGFDGILPDDWAGTVRHEFLHALAFKHSHQNMRGPCQDEFRWEDDEGYVPTRDTRGVFVADEAGRRPGVYTYLAGPPNRWTRAKVDFNLRAQDPDEAVAGPFDSESVMLYQFEPFFYRSAPSPCAPTGNGIDLSTGDIRGLQLLYPRAPEPDMVKRASTALSTLGGGVEGAAFSPYRQRLVEVLTALVEGRVP</sequence>
<reference evidence="1 2" key="1">
    <citation type="submission" date="2023-07" db="EMBL/GenBank/DDBJ databases">
        <title>Sequencing the genomes of 1000 actinobacteria strains.</title>
        <authorList>
            <person name="Klenk H.-P."/>
        </authorList>
    </citation>
    <scope>NUCLEOTIDE SEQUENCE [LARGE SCALE GENOMIC DNA]</scope>
    <source>
        <strain evidence="1 2">DSM 44709</strain>
    </source>
</reference>
<accession>A0AAE4B1P9</accession>
<dbReference type="AlphaFoldDB" id="A0AAE4B1P9"/>
<protein>
    <recommendedName>
        <fullName evidence="3">Peptidase metallopeptidase domain-containing protein</fullName>
    </recommendedName>
</protein>
<proteinExistence type="predicted"/>
<gene>
    <name evidence="1" type="ORF">J2S42_006495</name>
</gene>
<dbReference type="EMBL" id="JAUSUZ010000001">
    <property type="protein sequence ID" value="MDQ0369826.1"/>
    <property type="molecule type" value="Genomic_DNA"/>
</dbReference>
<evidence type="ECO:0008006" key="3">
    <source>
        <dbReference type="Google" id="ProtNLM"/>
    </source>
</evidence>
<name>A0AAE4B1P9_9ACTN</name>
<organism evidence="1 2">
    <name type="scientific">Catenuloplanes indicus</name>
    <dbReference type="NCBI Taxonomy" id="137267"/>
    <lineage>
        <taxon>Bacteria</taxon>
        <taxon>Bacillati</taxon>
        <taxon>Actinomycetota</taxon>
        <taxon>Actinomycetes</taxon>
        <taxon>Micromonosporales</taxon>
        <taxon>Micromonosporaceae</taxon>
        <taxon>Catenuloplanes</taxon>
    </lineage>
</organism>
<dbReference type="RefSeq" id="WP_307245346.1">
    <property type="nucleotide sequence ID" value="NZ_JAUSUZ010000001.1"/>
</dbReference>
<dbReference type="GO" id="GO:0008237">
    <property type="term" value="F:metallopeptidase activity"/>
    <property type="evidence" value="ECO:0007669"/>
    <property type="project" value="InterPro"/>
</dbReference>
<dbReference type="Gene3D" id="3.40.390.10">
    <property type="entry name" value="Collagenase (Catalytic Domain)"/>
    <property type="match status" value="1"/>
</dbReference>
<evidence type="ECO:0000313" key="2">
    <source>
        <dbReference type="Proteomes" id="UP001240236"/>
    </source>
</evidence>
<comment type="caution">
    <text evidence="1">The sequence shown here is derived from an EMBL/GenBank/DDBJ whole genome shotgun (WGS) entry which is preliminary data.</text>
</comment>
<evidence type="ECO:0000313" key="1">
    <source>
        <dbReference type="EMBL" id="MDQ0369826.1"/>
    </source>
</evidence>
<dbReference type="InterPro" id="IPR024079">
    <property type="entry name" value="MetalloPept_cat_dom_sf"/>
</dbReference>
<keyword evidence="2" id="KW-1185">Reference proteome</keyword>
<dbReference type="Proteomes" id="UP001240236">
    <property type="component" value="Unassembled WGS sequence"/>
</dbReference>
<dbReference type="SUPFAM" id="SSF55486">
    <property type="entry name" value="Metalloproteases ('zincins'), catalytic domain"/>
    <property type="match status" value="1"/>
</dbReference>